<dbReference type="EMBL" id="LXQA011365412">
    <property type="protein sequence ID" value="MCI94751.1"/>
    <property type="molecule type" value="Genomic_DNA"/>
</dbReference>
<organism evidence="2 3">
    <name type="scientific">Trifolium medium</name>
    <dbReference type="NCBI Taxonomy" id="97028"/>
    <lineage>
        <taxon>Eukaryota</taxon>
        <taxon>Viridiplantae</taxon>
        <taxon>Streptophyta</taxon>
        <taxon>Embryophyta</taxon>
        <taxon>Tracheophyta</taxon>
        <taxon>Spermatophyta</taxon>
        <taxon>Magnoliopsida</taxon>
        <taxon>eudicotyledons</taxon>
        <taxon>Gunneridae</taxon>
        <taxon>Pentapetalae</taxon>
        <taxon>rosids</taxon>
        <taxon>fabids</taxon>
        <taxon>Fabales</taxon>
        <taxon>Fabaceae</taxon>
        <taxon>Papilionoideae</taxon>
        <taxon>50 kb inversion clade</taxon>
        <taxon>NPAAA clade</taxon>
        <taxon>Hologalegina</taxon>
        <taxon>IRL clade</taxon>
        <taxon>Trifolieae</taxon>
        <taxon>Trifolium</taxon>
    </lineage>
</organism>
<name>A0A392W6F6_9FABA</name>
<feature type="region of interest" description="Disordered" evidence="1">
    <location>
        <begin position="37"/>
        <end position="68"/>
    </location>
</feature>
<sequence length="68" mass="6855">VDVAVQSSVAVNDHVAASDKATTGPVVDSVKEKTITPDVAQDVGASKVQPNPNAATITESFGDSSDSE</sequence>
<feature type="non-terminal residue" evidence="2">
    <location>
        <position position="1"/>
    </location>
</feature>
<evidence type="ECO:0000313" key="3">
    <source>
        <dbReference type="Proteomes" id="UP000265520"/>
    </source>
</evidence>
<feature type="compositionally biased region" description="Polar residues" evidence="1">
    <location>
        <begin position="48"/>
        <end position="68"/>
    </location>
</feature>
<proteinExistence type="predicted"/>
<accession>A0A392W6F6</accession>
<comment type="caution">
    <text evidence="2">The sequence shown here is derived from an EMBL/GenBank/DDBJ whole genome shotgun (WGS) entry which is preliminary data.</text>
</comment>
<dbReference type="AlphaFoldDB" id="A0A392W6F6"/>
<evidence type="ECO:0000313" key="2">
    <source>
        <dbReference type="EMBL" id="MCI94751.1"/>
    </source>
</evidence>
<reference evidence="2 3" key="1">
    <citation type="journal article" date="2018" name="Front. Plant Sci.">
        <title>Red Clover (Trifolium pratense) and Zigzag Clover (T. medium) - A Picture of Genomic Similarities and Differences.</title>
        <authorList>
            <person name="Dluhosova J."/>
            <person name="Istvanek J."/>
            <person name="Nedelnik J."/>
            <person name="Repkova J."/>
        </authorList>
    </citation>
    <scope>NUCLEOTIDE SEQUENCE [LARGE SCALE GENOMIC DNA]</scope>
    <source>
        <strain evidence="3">cv. 10/8</strain>
        <tissue evidence="2">Leaf</tissue>
    </source>
</reference>
<feature type="non-terminal residue" evidence="2">
    <location>
        <position position="68"/>
    </location>
</feature>
<protein>
    <submittedName>
        <fullName evidence="2">Uncharacterized protein</fullName>
    </submittedName>
</protein>
<keyword evidence="3" id="KW-1185">Reference proteome</keyword>
<evidence type="ECO:0000256" key="1">
    <source>
        <dbReference type="SAM" id="MobiDB-lite"/>
    </source>
</evidence>
<dbReference type="Proteomes" id="UP000265520">
    <property type="component" value="Unassembled WGS sequence"/>
</dbReference>